<name>A0A7I7MJM4_9MYCO</name>
<proteinExistence type="inferred from homology"/>
<feature type="transmembrane region" description="Helical" evidence="7">
    <location>
        <begin position="75"/>
        <end position="99"/>
    </location>
</feature>
<dbReference type="GO" id="GO:0055085">
    <property type="term" value="P:transmembrane transport"/>
    <property type="evidence" value="ECO:0007669"/>
    <property type="project" value="InterPro"/>
</dbReference>
<evidence type="ECO:0000256" key="1">
    <source>
        <dbReference type="ARBA" id="ARBA00004651"/>
    </source>
</evidence>
<protein>
    <submittedName>
        <fullName evidence="8">Trehalose ABC transporter permease</fullName>
    </submittedName>
</protein>
<keyword evidence="5 7" id="KW-1133">Transmembrane helix</keyword>
<keyword evidence="4 7" id="KW-0812">Transmembrane</keyword>
<accession>A0A7I7MJM4</accession>
<evidence type="ECO:0000256" key="5">
    <source>
        <dbReference type="ARBA" id="ARBA00022989"/>
    </source>
</evidence>
<evidence type="ECO:0000313" key="9">
    <source>
        <dbReference type="Proteomes" id="UP000467236"/>
    </source>
</evidence>
<dbReference type="PANTHER" id="PTHR32243:SF18">
    <property type="entry name" value="INNER MEMBRANE ABC TRANSPORTER PERMEASE PROTEIN YCJP"/>
    <property type="match status" value="1"/>
</dbReference>
<comment type="subcellular location">
    <subcellularLocation>
        <location evidence="1 7">Cell membrane</location>
        <topology evidence="1 7">Multi-pass membrane protein</topology>
    </subcellularLocation>
</comment>
<feature type="transmembrane region" description="Helical" evidence="7">
    <location>
        <begin position="188"/>
        <end position="213"/>
    </location>
</feature>
<feature type="transmembrane region" description="Helical" evidence="7">
    <location>
        <begin position="251"/>
        <end position="269"/>
    </location>
</feature>
<keyword evidence="3" id="KW-1003">Cell membrane</keyword>
<dbReference type="EMBL" id="AP022575">
    <property type="protein sequence ID" value="BBX72534.1"/>
    <property type="molecule type" value="Genomic_DNA"/>
</dbReference>
<keyword evidence="9" id="KW-1185">Reference proteome</keyword>
<sequence>MGAKGMGTGPIGARRATFWVIIDTLVVVYALLPVLWIFSLSLKPTSTVKDGKLIPSSVTLDNYRGIFRGDFFSSALINSIGIGLSTTVIAVVLGAMAAYAIARLDFGGKRLLIALALLITMFPAISLVTPLFNIERAVGLFDTWPGLILPYITFALPLAIYTLSAFFREIPWDLERAAKMDGATPGQAFRKVIAPLAAPGLVTAAILVFIFAWNDLLLALSLTATKAAVTAPVAIANFTGSSQFEEPTGSIAAGAMVITVPIIIFVLIFQRRIVAGLTSGAVKG</sequence>
<evidence type="ECO:0000313" key="8">
    <source>
        <dbReference type="EMBL" id="BBX72534.1"/>
    </source>
</evidence>
<dbReference type="CDD" id="cd06261">
    <property type="entry name" value="TM_PBP2"/>
    <property type="match status" value="1"/>
</dbReference>
<dbReference type="InterPro" id="IPR035906">
    <property type="entry name" value="MetI-like_sf"/>
</dbReference>
<keyword evidence="6 7" id="KW-0472">Membrane</keyword>
<dbReference type="InterPro" id="IPR050901">
    <property type="entry name" value="BP-dep_ABC_trans_perm"/>
</dbReference>
<organism evidence="8 9">
    <name type="scientific">Mycobacterium shinjukuense</name>
    <dbReference type="NCBI Taxonomy" id="398694"/>
    <lineage>
        <taxon>Bacteria</taxon>
        <taxon>Bacillati</taxon>
        <taxon>Actinomycetota</taxon>
        <taxon>Actinomycetes</taxon>
        <taxon>Mycobacteriales</taxon>
        <taxon>Mycobacteriaceae</taxon>
        <taxon>Mycobacterium</taxon>
    </lineage>
</organism>
<evidence type="ECO:0000256" key="6">
    <source>
        <dbReference type="ARBA" id="ARBA00023136"/>
    </source>
</evidence>
<feature type="transmembrane region" description="Helical" evidence="7">
    <location>
        <begin position="111"/>
        <end position="132"/>
    </location>
</feature>
<dbReference type="GO" id="GO:0005886">
    <property type="term" value="C:plasma membrane"/>
    <property type="evidence" value="ECO:0007669"/>
    <property type="project" value="UniProtKB-SubCell"/>
</dbReference>
<keyword evidence="2 7" id="KW-0813">Transport</keyword>
<dbReference type="Gene3D" id="1.10.3720.10">
    <property type="entry name" value="MetI-like"/>
    <property type="match status" value="1"/>
</dbReference>
<comment type="similarity">
    <text evidence="7">Belongs to the binding-protein-dependent transport system permease family.</text>
</comment>
<dbReference type="AlphaFoldDB" id="A0A7I7MJM4"/>
<evidence type="ECO:0000256" key="2">
    <source>
        <dbReference type="ARBA" id="ARBA00022448"/>
    </source>
</evidence>
<dbReference type="InterPro" id="IPR000515">
    <property type="entry name" value="MetI-like"/>
</dbReference>
<reference evidence="8 9" key="1">
    <citation type="journal article" date="2019" name="Emerg. Microbes Infect.">
        <title>Comprehensive subspecies identification of 175 nontuberculous mycobacteria species based on 7547 genomic profiles.</title>
        <authorList>
            <person name="Matsumoto Y."/>
            <person name="Kinjo T."/>
            <person name="Motooka D."/>
            <person name="Nabeya D."/>
            <person name="Jung N."/>
            <person name="Uechi K."/>
            <person name="Horii T."/>
            <person name="Iida T."/>
            <person name="Fujita J."/>
            <person name="Nakamura S."/>
        </authorList>
    </citation>
    <scope>NUCLEOTIDE SEQUENCE [LARGE SCALE GENOMIC DNA]</scope>
    <source>
        <strain evidence="8 9">JCM 14233</strain>
    </source>
</reference>
<dbReference type="KEGG" id="mshj:MSHI_04400"/>
<evidence type="ECO:0000256" key="7">
    <source>
        <dbReference type="RuleBase" id="RU363032"/>
    </source>
</evidence>
<dbReference type="SUPFAM" id="SSF161098">
    <property type="entry name" value="MetI-like"/>
    <property type="match status" value="1"/>
</dbReference>
<dbReference type="PROSITE" id="PS50928">
    <property type="entry name" value="ABC_TM1"/>
    <property type="match status" value="1"/>
</dbReference>
<dbReference type="Pfam" id="PF00528">
    <property type="entry name" value="BPD_transp_1"/>
    <property type="match status" value="1"/>
</dbReference>
<feature type="transmembrane region" description="Helical" evidence="7">
    <location>
        <begin position="16"/>
        <end position="38"/>
    </location>
</feature>
<gene>
    <name evidence="8" type="primary">sugB</name>
    <name evidence="8" type="ORF">MSHI_04400</name>
</gene>
<dbReference type="PANTHER" id="PTHR32243">
    <property type="entry name" value="MALTOSE TRANSPORT SYSTEM PERMEASE-RELATED"/>
    <property type="match status" value="1"/>
</dbReference>
<evidence type="ECO:0000256" key="4">
    <source>
        <dbReference type="ARBA" id="ARBA00022692"/>
    </source>
</evidence>
<evidence type="ECO:0000256" key="3">
    <source>
        <dbReference type="ARBA" id="ARBA00022475"/>
    </source>
</evidence>
<dbReference type="Proteomes" id="UP000467236">
    <property type="component" value="Chromosome"/>
</dbReference>
<feature type="transmembrane region" description="Helical" evidence="7">
    <location>
        <begin position="144"/>
        <end position="167"/>
    </location>
</feature>